<dbReference type="InterPro" id="IPR036291">
    <property type="entry name" value="NAD(P)-bd_dom_sf"/>
</dbReference>
<dbReference type="EC" id="2.1.1.107" evidence="1"/>
<dbReference type="Pfam" id="PF00590">
    <property type="entry name" value="TP_methylase"/>
    <property type="match status" value="1"/>
</dbReference>
<dbReference type="InterPro" id="IPR014777">
    <property type="entry name" value="4pyrrole_Mease_sub1"/>
</dbReference>
<dbReference type="InterPro" id="IPR000878">
    <property type="entry name" value="4pyrrol_Mease"/>
</dbReference>
<dbReference type="EMBL" id="QOUI01000002">
    <property type="protein sequence ID" value="RCK70575.1"/>
    <property type="molecule type" value="Genomic_DNA"/>
</dbReference>
<evidence type="ECO:0000256" key="4">
    <source>
        <dbReference type="ARBA" id="ARBA00022691"/>
    </source>
</evidence>
<feature type="domain" description="Tetrapyrrole methylase" evidence="8">
    <location>
        <begin position="147"/>
        <end position="354"/>
    </location>
</feature>
<proteinExistence type="predicted"/>
<dbReference type="CDD" id="cd11642">
    <property type="entry name" value="SUMT"/>
    <property type="match status" value="1"/>
</dbReference>
<gene>
    <name evidence="9" type="primary">cobA</name>
    <name evidence="9" type="ORF">DT076_03860</name>
</gene>
<evidence type="ECO:0000256" key="5">
    <source>
        <dbReference type="ARBA" id="ARBA00023244"/>
    </source>
</evidence>
<dbReference type="PANTHER" id="PTHR45790">
    <property type="entry name" value="SIROHEME SYNTHASE-RELATED"/>
    <property type="match status" value="1"/>
</dbReference>
<accession>A0A367YXE4</accession>
<evidence type="ECO:0000256" key="1">
    <source>
        <dbReference type="ARBA" id="ARBA00012162"/>
    </source>
</evidence>
<reference evidence="9 10" key="1">
    <citation type="submission" date="2018-07" db="EMBL/GenBank/DDBJ databases">
        <title>Desertimonas flava gen. nov. sp. nov.</title>
        <authorList>
            <person name="Liu S."/>
        </authorList>
    </citation>
    <scope>NUCLEOTIDE SEQUENCE [LARGE SCALE GENOMIC DNA]</scope>
    <source>
        <strain evidence="9 10">16Sb5-5</strain>
    </source>
</reference>
<dbReference type="NCBIfam" id="TIGR01469">
    <property type="entry name" value="cobA_cysG_Cterm"/>
    <property type="match status" value="1"/>
</dbReference>
<dbReference type="GO" id="GO:0032259">
    <property type="term" value="P:methylation"/>
    <property type="evidence" value="ECO:0007669"/>
    <property type="project" value="UniProtKB-KW"/>
</dbReference>
<feature type="active site" description="Proton donor" evidence="6">
    <location>
        <position position="200"/>
    </location>
</feature>
<dbReference type="GO" id="GO:0019354">
    <property type="term" value="P:siroheme biosynthetic process"/>
    <property type="evidence" value="ECO:0007669"/>
    <property type="project" value="InterPro"/>
</dbReference>
<organism evidence="9 10">
    <name type="scientific">Desertihabitans brevis</name>
    <dbReference type="NCBI Taxonomy" id="2268447"/>
    <lineage>
        <taxon>Bacteria</taxon>
        <taxon>Bacillati</taxon>
        <taxon>Actinomycetota</taxon>
        <taxon>Actinomycetes</taxon>
        <taxon>Propionibacteriales</taxon>
        <taxon>Propionibacteriaceae</taxon>
        <taxon>Desertihabitans</taxon>
    </lineage>
</organism>
<evidence type="ECO:0000313" key="10">
    <source>
        <dbReference type="Proteomes" id="UP000252770"/>
    </source>
</evidence>
<dbReference type="InterPro" id="IPR050161">
    <property type="entry name" value="Siro_Cobalamin_biosynth"/>
</dbReference>
<protein>
    <recommendedName>
        <fullName evidence="1">uroporphyrinogen-III C-methyltransferase</fullName>
        <ecNumber evidence="1">2.1.1.107</ecNumber>
    </recommendedName>
</protein>
<dbReference type="InterPro" id="IPR006366">
    <property type="entry name" value="CobA/CysG_C"/>
</dbReference>
<dbReference type="GO" id="GO:0051266">
    <property type="term" value="F:sirohydrochlorin ferrochelatase activity"/>
    <property type="evidence" value="ECO:0007669"/>
    <property type="project" value="InterPro"/>
</dbReference>
<dbReference type="GO" id="GO:0051287">
    <property type="term" value="F:NAD binding"/>
    <property type="evidence" value="ECO:0007669"/>
    <property type="project" value="InterPro"/>
</dbReference>
<feature type="active site" description="Proton acceptor" evidence="6">
    <location>
        <position position="178"/>
    </location>
</feature>
<dbReference type="AlphaFoldDB" id="A0A367YXE4"/>
<dbReference type="PANTHER" id="PTHR45790:SF3">
    <property type="entry name" value="S-ADENOSYL-L-METHIONINE-DEPENDENT UROPORPHYRINOGEN III METHYLTRANSFERASE, CHLOROPLASTIC"/>
    <property type="match status" value="1"/>
</dbReference>
<dbReference type="Pfam" id="PF13241">
    <property type="entry name" value="NAD_binding_7"/>
    <property type="match status" value="1"/>
</dbReference>
<dbReference type="GO" id="GO:0009236">
    <property type="term" value="P:cobalamin biosynthetic process"/>
    <property type="evidence" value="ECO:0007669"/>
    <property type="project" value="InterPro"/>
</dbReference>
<keyword evidence="3 9" id="KW-0808">Transferase</keyword>
<name>A0A367YXE4_9ACTN</name>
<dbReference type="InterPro" id="IPR012409">
    <property type="entry name" value="Sirohaem_synth"/>
</dbReference>
<dbReference type="Gene3D" id="3.40.1010.10">
    <property type="entry name" value="Cobalt-precorrin-4 Transmethylase, Domain 1"/>
    <property type="match status" value="1"/>
</dbReference>
<feature type="region of interest" description="Disordered" evidence="7">
    <location>
        <begin position="1"/>
        <end position="29"/>
    </location>
</feature>
<dbReference type="PIRSF" id="PIRSF036426">
    <property type="entry name" value="Sirohaem_synth"/>
    <property type="match status" value="1"/>
</dbReference>
<dbReference type="Gene3D" id="3.30.950.10">
    <property type="entry name" value="Methyltransferase, Cobalt-precorrin-4 Transmethylase, Domain 2"/>
    <property type="match status" value="1"/>
</dbReference>
<feature type="compositionally biased region" description="Low complexity" evidence="7">
    <location>
        <begin position="1"/>
        <end position="15"/>
    </location>
</feature>
<evidence type="ECO:0000256" key="7">
    <source>
        <dbReference type="SAM" id="MobiDB-lite"/>
    </source>
</evidence>
<keyword evidence="2 9" id="KW-0489">Methyltransferase</keyword>
<dbReference type="InterPro" id="IPR014776">
    <property type="entry name" value="4pyrrole_Mease_sub2"/>
</dbReference>
<dbReference type="InterPro" id="IPR035996">
    <property type="entry name" value="4pyrrol_Methylase_sf"/>
</dbReference>
<evidence type="ECO:0000256" key="2">
    <source>
        <dbReference type="ARBA" id="ARBA00022603"/>
    </source>
</evidence>
<dbReference type="Proteomes" id="UP000252770">
    <property type="component" value="Unassembled WGS sequence"/>
</dbReference>
<sequence length="392" mass="40348">MPGRPGRGAPAPADLAGGGPRGGRPRRARPEALTVELQLAGRPVLVAGGGPRAAALALDLLDRGAEVTVLAREACEDVTEPAAEGRLRWVPRDAAEDDLDACWLLAVATGSAVEDSRLTAAAERRRLLTVRPPVPAERPPARRCRGRVVLVGGGPGAEDLITVRGMRWLERADVVVADRLGPSTLLRRLPAGVEVVDVGKTPGHHPVSQGEINRVLVDQAALGRTVVRLKGGDPFLFGRGGEEWLACVEAGVDVEVVPGVSSALAVPALAGVPVTHRGLSRGVWVEHGHGRLSEAAVAAVRDGAATLVVLMGMANLDQHVADLLAGGADPGTPAAVVERGTTPQERAVRAPLSGLVRAVREQGLRPPAVVVVGAVVAALTGGEPVACGENEV</sequence>
<evidence type="ECO:0000256" key="6">
    <source>
        <dbReference type="PIRSR" id="PIRSR036426-1"/>
    </source>
</evidence>
<dbReference type="SUPFAM" id="SSF51735">
    <property type="entry name" value="NAD(P)-binding Rossmann-fold domains"/>
    <property type="match status" value="1"/>
</dbReference>
<keyword evidence="4" id="KW-0949">S-adenosyl-L-methionine</keyword>
<evidence type="ECO:0000256" key="3">
    <source>
        <dbReference type="ARBA" id="ARBA00022679"/>
    </source>
</evidence>
<dbReference type="Gene3D" id="3.40.50.720">
    <property type="entry name" value="NAD(P)-binding Rossmann-like Domain"/>
    <property type="match status" value="1"/>
</dbReference>
<dbReference type="GO" id="GO:0004851">
    <property type="term" value="F:uroporphyrin-III C-methyltransferase activity"/>
    <property type="evidence" value="ECO:0007669"/>
    <property type="project" value="UniProtKB-EC"/>
</dbReference>
<dbReference type="NCBIfam" id="NF004790">
    <property type="entry name" value="PRK06136.1"/>
    <property type="match status" value="1"/>
</dbReference>
<dbReference type="GO" id="GO:0043115">
    <property type="term" value="F:precorrin-2 dehydrogenase activity"/>
    <property type="evidence" value="ECO:0007669"/>
    <property type="project" value="InterPro"/>
</dbReference>
<keyword evidence="5" id="KW-0627">Porphyrin biosynthesis</keyword>
<evidence type="ECO:0000313" key="9">
    <source>
        <dbReference type="EMBL" id="RCK70575.1"/>
    </source>
</evidence>
<comment type="caution">
    <text evidence="9">The sequence shown here is derived from an EMBL/GenBank/DDBJ whole genome shotgun (WGS) entry which is preliminary data.</text>
</comment>
<evidence type="ECO:0000259" key="8">
    <source>
        <dbReference type="Pfam" id="PF00590"/>
    </source>
</evidence>
<keyword evidence="10" id="KW-1185">Reference proteome</keyword>
<dbReference type="FunFam" id="3.40.1010.10:FF:000001">
    <property type="entry name" value="Siroheme synthase"/>
    <property type="match status" value="1"/>
</dbReference>
<dbReference type="SUPFAM" id="SSF53790">
    <property type="entry name" value="Tetrapyrrole methylase"/>
    <property type="match status" value="1"/>
</dbReference>